<evidence type="ECO:0000256" key="2">
    <source>
        <dbReference type="ARBA" id="ARBA00006206"/>
    </source>
</evidence>
<name>A0A1H5W3X7_9BACT</name>
<feature type="binding site" evidence="8">
    <location>
        <begin position="165"/>
        <end position="167"/>
    </location>
    <ligand>
        <name>beta-D-galactose</name>
        <dbReference type="ChEBI" id="CHEBI:27667"/>
    </ligand>
</feature>
<comment type="catalytic activity">
    <reaction evidence="5">
        <text>alpha-D-glucose = beta-D-glucose</text>
        <dbReference type="Rhea" id="RHEA:10264"/>
        <dbReference type="ChEBI" id="CHEBI:15903"/>
        <dbReference type="ChEBI" id="CHEBI:17925"/>
        <dbReference type="EC" id="5.1.3.3"/>
    </reaction>
</comment>
<feature type="binding site" evidence="8">
    <location>
        <begin position="70"/>
        <end position="71"/>
    </location>
    <ligand>
        <name>beta-D-galactose</name>
        <dbReference type="ChEBI" id="CHEBI:27667"/>
    </ligand>
</feature>
<dbReference type="InterPro" id="IPR014718">
    <property type="entry name" value="GH-type_carb-bd"/>
</dbReference>
<evidence type="ECO:0000256" key="1">
    <source>
        <dbReference type="ARBA" id="ARBA00005028"/>
    </source>
</evidence>
<organism evidence="9 10">
    <name type="scientific">Bryocella elongata</name>
    <dbReference type="NCBI Taxonomy" id="863522"/>
    <lineage>
        <taxon>Bacteria</taxon>
        <taxon>Pseudomonadati</taxon>
        <taxon>Acidobacteriota</taxon>
        <taxon>Terriglobia</taxon>
        <taxon>Terriglobales</taxon>
        <taxon>Acidobacteriaceae</taxon>
        <taxon>Bryocella</taxon>
    </lineage>
</organism>
<dbReference type="GO" id="GO:0033499">
    <property type="term" value="P:galactose catabolic process via UDP-galactose, Leloir pathway"/>
    <property type="evidence" value="ECO:0007669"/>
    <property type="project" value="TreeGrafter"/>
</dbReference>
<dbReference type="PANTHER" id="PTHR10091:SF0">
    <property type="entry name" value="GALACTOSE MUTAROTASE"/>
    <property type="match status" value="1"/>
</dbReference>
<dbReference type="PANTHER" id="PTHR10091">
    <property type="entry name" value="ALDOSE-1-EPIMERASE"/>
    <property type="match status" value="1"/>
</dbReference>
<evidence type="ECO:0000313" key="9">
    <source>
        <dbReference type="EMBL" id="SEF93861.1"/>
    </source>
</evidence>
<dbReference type="EC" id="5.1.3.3" evidence="5"/>
<dbReference type="Proteomes" id="UP000236728">
    <property type="component" value="Unassembled WGS sequence"/>
</dbReference>
<dbReference type="CDD" id="cd09019">
    <property type="entry name" value="galactose_mutarotase_like"/>
    <property type="match status" value="1"/>
</dbReference>
<protein>
    <recommendedName>
        <fullName evidence="5">Aldose 1-epimerase</fullName>
        <ecNumber evidence="5">5.1.3.3</ecNumber>
    </recommendedName>
</protein>
<dbReference type="InterPro" id="IPR011013">
    <property type="entry name" value="Gal_mutarotase_sf_dom"/>
</dbReference>
<evidence type="ECO:0000256" key="4">
    <source>
        <dbReference type="ARBA" id="ARBA00023277"/>
    </source>
</evidence>
<keyword evidence="4 5" id="KW-0119">Carbohydrate metabolism</keyword>
<evidence type="ECO:0000313" key="10">
    <source>
        <dbReference type="Proteomes" id="UP000236728"/>
    </source>
</evidence>
<evidence type="ECO:0000256" key="7">
    <source>
        <dbReference type="PIRSR" id="PIRSR005096-2"/>
    </source>
</evidence>
<dbReference type="AlphaFoldDB" id="A0A1H5W3X7"/>
<keyword evidence="3 5" id="KW-0413">Isomerase</keyword>
<dbReference type="PIRSF" id="PIRSF005096">
    <property type="entry name" value="GALM"/>
    <property type="match status" value="1"/>
</dbReference>
<evidence type="ECO:0000256" key="8">
    <source>
        <dbReference type="PIRSR" id="PIRSR005096-3"/>
    </source>
</evidence>
<sequence>MPDRSRVELYLLRNEHLTLHLSTYGARVVALESRDRDGAMANIALGYTTLPPYVTQKNFYFGAIVGRVANRIARGRFTLDGHEYQLPINNGENTLHGGPGGFDTRNWEPHTIENGVRFSYFSEDGEEGFPGELHASVSYVLEGNTVWIETRATTDAPTIVSLANHTYFNLAGEGTPSVLDHQLQIEADAFTPLNATQIPTGEIRDVAGSAFDFREPRRIGEQIDAQDEQISHGAGYDHNFVVRGDAGSLRPVATVYEPTSGRELEVASTEPGVQFYSGNFLDGSVIGQSGRPYGQRCGMCLETQGFPDAINHPNFPSVVLRPGEVYASVTTWTLSVR</sequence>
<evidence type="ECO:0000256" key="5">
    <source>
        <dbReference type="PIRNR" id="PIRNR005096"/>
    </source>
</evidence>
<dbReference type="GO" id="GO:0030246">
    <property type="term" value="F:carbohydrate binding"/>
    <property type="evidence" value="ECO:0007669"/>
    <property type="project" value="InterPro"/>
</dbReference>
<dbReference type="UniPathway" id="UPA00242"/>
<dbReference type="NCBIfam" id="NF008277">
    <property type="entry name" value="PRK11055.1"/>
    <property type="match status" value="1"/>
</dbReference>
<gene>
    <name evidence="9" type="ORF">SAMN05421819_1421</name>
</gene>
<dbReference type="GO" id="GO:0006006">
    <property type="term" value="P:glucose metabolic process"/>
    <property type="evidence" value="ECO:0007669"/>
    <property type="project" value="TreeGrafter"/>
</dbReference>
<dbReference type="Gene3D" id="2.70.98.10">
    <property type="match status" value="1"/>
</dbReference>
<evidence type="ECO:0000256" key="6">
    <source>
        <dbReference type="PIRSR" id="PIRSR005096-1"/>
    </source>
</evidence>
<dbReference type="InterPro" id="IPR015443">
    <property type="entry name" value="Aldose_1-epimerase"/>
</dbReference>
<feature type="binding site" evidence="7">
    <location>
        <position position="237"/>
    </location>
    <ligand>
        <name>beta-D-galactose</name>
        <dbReference type="ChEBI" id="CHEBI:27667"/>
    </ligand>
</feature>
<dbReference type="SUPFAM" id="SSF74650">
    <property type="entry name" value="Galactose mutarotase-like"/>
    <property type="match status" value="1"/>
</dbReference>
<dbReference type="Pfam" id="PF01263">
    <property type="entry name" value="Aldose_epim"/>
    <property type="match status" value="1"/>
</dbReference>
<accession>A0A1H5W3X7</accession>
<comment type="pathway">
    <text evidence="1 5">Carbohydrate metabolism; hexose metabolism.</text>
</comment>
<dbReference type="InterPro" id="IPR047215">
    <property type="entry name" value="Galactose_mutarotase-like"/>
</dbReference>
<keyword evidence="10" id="KW-1185">Reference proteome</keyword>
<feature type="active site" description="Proton acceptor" evidence="6">
    <location>
        <position position="302"/>
    </location>
</feature>
<dbReference type="InterPro" id="IPR008183">
    <property type="entry name" value="Aldose_1/G6P_1-epimerase"/>
</dbReference>
<evidence type="ECO:0000256" key="3">
    <source>
        <dbReference type="ARBA" id="ARBA00023235"/>
    </source>
</evidence>
<feature type="active site" description="Proton donor" evidence="6">
    <location>
        <position position="165"/>
    </location>
</feature>
<reference evidence="9 10" key="1">
    <citation type="submission" date="2016-10" db="EMBL/GenBank/DDBJ databases">
        <authorList>
            <person name="de Groot N.N."/>
        </authorList>
    </citation>
    <scope>NUCLEOTIDE SEQUENCE [LARGE SCALE GENOMIC DNA]</scope>
    <source>
        <strain evidence="9 10">DSM 22489</strain>
    </source>
</reference>
<dbReference type="EMBL" id="FNVA01000002">
    <property type="protein sequence ID" value="SEF93861.1"/>
    <property type="molecule type" value="Genomic_DNA"/>
</dbReference>
<dbReference type="GO" id="GO:0004034">
    <property type="term" value="F:aldose 1-epimerase activity"/>
    <property type="evidence" value="ECO:0007669"/>
    <property type="project" value="UniProtKB-EC"/>
</dbReference>
<comment type="similarity">
    <text evidence="2 5">Belongs to the aldose epimerase family.</text>
</comment>
<proteinExistence type="inferred from homology"/>